<evidence type="ECO:0000313" key="1">
    <source>
        <dbReference type="EMBL" id="RUO43703.1"/>
    </source>
</evidence>
<evidence type="ECO:0000313" key="2">
    <source>
        <dbReference type="Proteomes" id="UP000286976"/>
    </source>
</evidence>
<comment type="caution">
    <text evidence="1">The sequence shown here is derived from an EMBL/GenBank/DDBJ whole genome shotgun (WGS) entry which is preliminary data.</text>
</comment>
<sequence length="112" mass="12642">MAQSINYGVRKGEVNFGGLADAGEQYNYKQDERYTVSINSKVKPAKGIELLLQCVEVFDWGGVQKGNIINAINLYRTDRLEELIFSAKTDFENDSALQFLHVDHQLAIWSSV</sequence>
<proteinExistence type="predicted"/>
<name>A0A432X8H7_9GAMM</name>
<accession>A0A432X8H7</accession>
<protein>
    <submittedName>
        <fullName evidence="1">Uncharacterized protein</fullName>
    </submittedName>
</protein>
<keyword evidence="2" id="KW-1185">Reference proteome</keyword>
<dbReference type="Proteomes" id="UP000286976">
    <property type="component" value="Unassembled WGS sequence"/>
</dbReference>
<dbReference type="AlphaFoldDB" id="A0A432X8H7"/>
<dbReference type="RefSeq" id="WP_126756096.1">
    <property type="nucleotide sequence ID" value="NZ_PIPQ01000001.1"/>
</dbReference>
<organism evidence="1 2">
    <name type="scientific">Aliidiomarina taiwanensis</name>
    <dbReference type="NCBI Taxonomy" id="946228"/>
    <lineage>
        <taxon>Bacteria</taxon>
        <taxon>Pseudomonadati</taxon>
        <taxon>Pseudomonadota</taxon>
        <taxon>Gammaproteobacteria</taxon>
        <taxon>Alteromonadales</taxon>
        <taxon>Idiomarinaceae</taxon>
        <taxon>Aliidiomarina</taxon>
    </lineage>
</organism>
<dbReference type="EMBL" id="PIPQ01000001">
    <property type="protein sequence ID" value="RUO43703.1"/>
    <property type="molecule type" value="Genomic_DNA"/>
</dbReference>
<gene>
    <name evidence="1" type="ORF">CWE15_00430</name>
</gene>
<reference evidence="1 2" key="1">
    <citation type="journal article" date="2011" name="Front. Microbiol.">
        <title>Genomic signatures of strain selection and enhancement in Bacillus atrophaeus var. globigii, a historical biowarfare simulant.</title>
        <authorList>
            <person name="Gibbons H.S."/>
            <person name="Broomall S.M."/>
            <person name="McNew L.A."/>
            <person name="Daligault H."/>
            <person name="Chapman C."/>
            <person name="Bruce D."/>
            <person name="Karavis M."/>
            <person name="Krepps M."/>
            <person name="McGregor P.A."/>
            <person name="Hong C."/>
            <person name="Park K.H."/>
            <person name="Akmal A."/>
            <person name="Feldman A."/>
            <person name="Lin J.S."/>
            <person name="Chang W.E."/>
            <person name="Higgs B.W."/>
            <person name="Demirev P."/>
            <person name="Lindquist J."/>
            <person name="Liem A."/>
            <person name="Fochler E."/>
            <person name="Read T.D."/>
            <person name="Tapia R."/>
            <person name="Johnson S."/>
            <person name="Bishop-Lilly K.A."/>
            <person name="Detter C."/>
            <person name="Han C."/>
            <person name="Sozhamannan S."/>
            <person name="Rosenzweig C.N."/>
            <person name="Skowronski E.W."/>
        </authorList>
    </citation>
    <scope>NUCLEOTIDE SEQUENCE [LARGE SCALE GENOMIC DNA]</scope>
    <source>
        <strain evidence="1 2">AIT1</strain>
    </source>
</reference>